<evidence type="ECO:0000313" key="1">
    <source>
        <dbReference type="EMBL" id="CBW76343.1"/>
    </source>
</evidence>
<dbReference type="EMBL" id="FR687359">
    <property type="protein sequence ID" value="CBW76343.1"/>
    <property type="molecule type" value="Genomic_DNA"/>
</dbReference>
<dbReference type="Proteomes" id="UP000007437">
    <property type="component" value="Chromosome"/>
</dbReference>
<gene>
    <name evidence="1" type="ordered locus">RBRH_03408</name>
</gene>
<evidence type="ECO:0000313" key="2">
    <source>
        <dbReference type="Proteomes" id="UP000007437"/>
    </source>
</evidence>
<dbReference type="AlphaFoldDB" id="E5AN91"/>
<reference evidence="1 2" key="1">
    <citation type="journal article" date="2011" name="J. Bacteriol.">
        <title>Complete genome sequence of Burkholderia rhizoxinica, an endosymbiont of Rhizopus microsporus.</title>
        <authorList>
            <person name="Lackner G."/>
            <person name="Moebius N."/>
            <person name="Partida-Martinez L."/>
            <person name="Hertweck C."/>
        </authorList>
    </citation>
    <scope>NUCLEOTIDE SEQUENCE [LARGE SCALE GENOMIC DNA]</scope>
    <source>
        <strain evidence="2">DSM 19002 / CIP 109453 / HKI 454</strain>
    </source>
</reference>
<name>E5AN91_MYCRK</name>
<proteinExistence type="predicted"/>
<protein>
    <submittedName>
        <fullName evidence="1">Uncharacterized protein</fullName>
    </submittedName>
</protein>
<dbReference type="KEGG" id="brh:RBRH_03408"/>
<organism evidence="1 2">
    <name type="scientific">Mycetohabitans rhizoxinica (strain DSM 19002 / CIP 109453 / HKI 454)</name>
    <name type="common">Paraburkholderia rhizoxinica</name>
    <dbReference type="NCBI Taxonomy" id="882378"/>
    <lineage>
        <taxon>Bacteria</taxon>
        <taxon>Pseudomonadati</taxon>
        <taxon>Pseudomonadota</taxon>
        <taxon>Betaproteobacteria</taxon>
        <taxon>Burkholderiales</taxon>
        <taxon>Burkholderiaceae</taxon>
        <taxon>Mycetohabitans</taxon>
    </lineage>
</organism>
<dbReference type="HOGENOM" id="CLU_3115596_0_0_4"/>
<sequence length="50" mass="5422">MSSAHPRSVIAIAHRIDMVSTAGALAHPLQGDQRLMSIEHVSSVTLLRFL</sequence>
<dbReference type="STRING" id="882378.RBRH_03408"/>
<accession>E5AN91</accession>